<name>A0A2P5HP36_DIAHE</name>
<protein>
    <submittedName>
        <fullName evidence="1">Uncharacterized protein</fullName>
    </submittedName>
</protein>
<reference evidence="1" key="1">
    <citation type="submission" date="2017-09" db="EMBL/GenBank/DDBJ databases">
        <title>Polyketide synthases of a Diaporthe helianthi virulent isolate.</title>
        <authorList>
            <person name="Baroncelli R."/>
        </authorList>
    </citation>
    <scope>NUCLEOTIDE SEQUENCE [LARGE SCALE GENOMIC DNA]</scope>
    <source>
        <strain evidence="1">7/96</strain>
    </source>
</reference>
<evidence type="ECO:0000313" key="1">
    <source>
        <dbReference type="EMBL" id="POS72009.1"/>
    </source>
</evidence>
<dbReference type="Proteomes" id="UP000094444">
    <property type="component" value="Unassembled WGS sequence"/>
</dbReference>
<evidence type="ECO:0000313" key="2">
    <source>
        <dbReference type="Proteomes" id="UP000094444"/>
    </source>
</evidence>
<keyword evidence="2" id="KW-1185">Reference proteome</keyword>
<sequence>MRDGLQGYQRSELIAYCTARDRPDLHGPHTRGGSSVDPSHLGALIGWCPPIIMTYLGKRSAWTPAVHLGILIYTAVVSLPRTKHCGWGLFLVVQKERAALCLASFSIAFLPVIDDRHKSSRQANHSTLIDSPHSPHDLDDPDTRTITEYCVLTVALRTALASFGEDACPGCQALLVPTRPVLLTFRFCASHIRDCPEGPLDPKLRTIVLTLLPSLF</sequence>
<proteinExistence type="predicted"/>
<organism evidence="1 2">
    <name type="scientific">Diaporthe helianthi</name>
    <dbReference type="NCBI Taxonomy" id="158607"/>
    <lineage>
        <taxon>Eukaryota</taxon>
        <taxon>Fungi</taxon>
        <taxon>Dikarya</taxon>
        <taxon>Ascomycota</taxon>
        <taxon>Pezizomycotina</taxon>
        <taxon>Sordariomycetes</taxon>
        <taxon>Sordariomycetidae</taxon>
        <taxon>Diaporthales</taxon>
        <taxon>Diaporthaceae</taxon>
        <taxon>Diaporthe</taxon>
    </lineage>
</organism>
<gene>
    <name evidence="1" type="ORF">DHEL01_v209601</name>
</gene>
<dbReference type="AlphaFoldDB" id="A0A2P5HP36"/>
<dbReference type="InParanoid" id="A0A2P5HP36"/>
<accession>A0A2P5HP36</accession>
<comment type="caution">
    <text evidence="1">The sequence shown here is derived from an EMBL/GenBank/DDBJ whole genome shotgun (WGS) entry which is preliminary data.</text>
</comment>
<dbReference type="EMBL" id="MAVT02001110">
    <property type="protein sequence ID" value="POS72009.1"/>
    <property type="molecule type" value="Genomic_DNA"/>
</dbReference>